<keyword evidence="2" id="KW-0804">Transcription</keyword>
<geneLocation type="plasmid" evidence="5">
    <name>pjcm18538 dna</name>
</geneLocation>
<protein>
    <submittedName>
        <fullName evidence="4">Anti-sigma-L factor RslA</fullName>
    </submittedName>
</protein>
<keyword evidence="1" id="KW-0805">Transcription regulation</keyword>
<accession>A0A7I7RRQ4</accession>
<keyword evidence="3" id="KW-0812">Transmembrane</keyword>
<reference evidence="4 5" key="1">
    <citation type="journal article" date="2019" name="Emerg. Microbes Infect.">
        <title>Comprehensive subspecies identification of 175 nontuberculous mycobacteria species based on 7547 genomic profiles.</title>
        <authorList>
            <person name="Matsumoto Y."/>
            <person name="Kinjo T."/>
            <person name="Motooka D."/>
            <person name="Nabeya D."/>
            <person name="Jung N."/>
            <person name="Uechi K."/>
            <person name="Horii T."/>
            <person name="Iida T."/>
            <person name="Fujita J."/>
            <person name="Nakamura S."/>
        </authorList>
    </citation>
    <scope>NUCLEOTIDE SEQUENCE [LARGE SCALE GENOMIC DNA]</scope>
    <source>
        <strain evidence="4 5">JCM 18538</strain>
    </source>
</reference>
<proteinExistence type="predicted"/>
<dbReference type="EMBL" id="AP022593">
    <property type="protein sequence ID" value="BBY47187.1"/>
    <property type="molecule type" value="Genomic_DNA"/>
</dbReference>
<dbReference type="AlphaFoldDB" id="A0A7I7RRQ4"/>
<organism evidence="4 5">
    <name type="scientific">Mycolicibacterium arabiense</name>
    <dbReference type="NCBI Taxonomy" id="1286181"/>
    <lineage>
        <taxon>Bacteria</taxon>
        <taxon>Bacillati</taxon>
        <taxon>Actinomycetota</taxon>
        <taxon>Actinomycetes</taxon>
        <taxon>Mycobacteriales</taxon>
        <taxon>Mycobacteriaceae</taxon>
        <taxon>Mycolicibacterium</taxon>
    </lineage>
</organism>
<feature type="transmembrane region" description="Helical" evidence="3">
    <location>
        <begin position="97"/>
        <end position="119"/>
    </location>
</feature>
<evidence type="ECO:0000256" key="3">
    <source>
        <dbReference type="SAM" id="Phobius"/>
    </source>
</evidence>
<sequence>MTSDRGMAEWDAAYLLGALTAEEAAEYERYLADSPRRAELQDADDIPGILDVLTPEEALALIDEASTSEVRGEVAAQPTSLGAAAERRRLRSRRARLAGALASAAAFLLVGGIVGYAVIPHEPLSTGVSLQAMAAGEREGVSASLALSEEPWGTRLDWQCEYTKAWAANVKSYDLVVMTKDGSESTVASWRPSGDEATNLAAATVIPTSDIRSVVIREAGTATPLAVTTLT</sequence>
<dbReference type="RefSeq" id="WP_163917149.1">
    <property type="nucleotide sequence ID" value="NZ_AP022593.1"/>
</dbReference>
<dbReference type="Gene3D" id="1.10.10.1320">
    <property type="entry name" value="Anti-sigma factor, zinc-finger domain"/>
    <property type="match status" value="1"/>
</dbReference>
<keyword evidence="3" id="KW-1133">Transmembrane helix</keyword>
<gene>
    <name evidence="4" type="primary">rslA</name>
    <name evidence="4" type="ORF">MARA_06550</name>
</gene>
<dbReference type="KEGG" id="marz:MARA_06550"/>
<name>A0A7I7RRQ4_9MYCO</name>
<evidence type="ECO:0000313" key="4">
    <source>
        <dbReference type="EMBL" id="BBY47187.1"/>
    </source>
</evidence>
<keyword evidence="5" id="KW-1185">Reference proteome</keyword>
<evidence type="ECO:0000313" key="5">
    <source>
        <dbReference type="Proteomes" id="UP000467428"/>
    </source>
</evidence>
<dbReference type="Proteomes" id="UP000467428">
    <property type="component" value="Chromosome"/>
</dbReference>
<keyword evidence="3" id="KW-0472">Membrane</keyword>
<dbReference type="InterPro" id="IPR041916">
    <property type="entry name" value="Anti_sigma_zinc_sf"/>
</dbReference>
<evidence type="ECO:0000256" key="2">
    <source>
        <dbReference type="ARBA" id="ARBA00023163"/>
    </source>
</evidence>
<evidence type="ECO:0000256" key="1">
    <source>
        <dbReference type="ARBA" id="ARBA00023015"/>
    </source>
</evidence>